<evidence type="ECO:0008006" key="3">
    <source>
        <dbReference type="Google" id="ProtNLM"/>
    </source>
</evidence>
<evidence type="ECO:0000256" key="1">
    <source>
        <dbReference type="SAM" id="SignalP"/>
    </source>
</evidence>
<dbReference type="AlphaFoldDB" id="A0A147BVF4"/>
<reference evidence="2" key="1">
    <citation type="journal article" date="2018" name="PLoS Negl. Trop. Dis.">
        <title>Sialome diversity of ticks revealed by RNAseq of single tick salivary glands.</title>
        <authorList>
            <person name="Perner J."/>
            <person name="Kropackova S."/>
            <person name="Kopacek P."/>
            <person name="Ribeiro J.M."/>
        </authorList>
    </citation>
    <scope>NUCLEOTIDE SEQUENCE</scope>
    <source>
        <strain evidence="2">Siblings of single egg batch collected in Ceske Budejovice</strain>
        <tissue evidence="2">Salivary glands</tissue>
    </source>
</reference>
<feature type="signal peptide" evidence="1">
    <location>
        <begin position="1"/>
        <end position="22"/>
    </location>
</feature>
<proteinExistence type="predicted"/>
<sequence length="87" mass="9432">MISFRAQLLGARFWLARHCVSALRLGVTLRCITGRATSLMTSSVTMTVTLTSSVMMTSCDVTRDATGDVIMMMMTMTSSSRDLTGVT</sequence>
<organism evidence="2">
    <name type="scientific">Ixodes ricinus</name>
    <name type="common">Common tick</name>
    <name type="synonym">Acarus ricinus</name>
    <dbReference type="NCBI Taxonomy" id="34613"/>
    <lineage>
        <taxon>Eukaryota</taxon>
        <taxon>Metazoa</taxon>
        <taxon>Ecdysozoa</taxon>
        <taxon>Arthropoda</taxon>
        <taxon>Chelicerata</taxon>
        <taxon>Arachnida</taxon>
        <taxon>Acari</taxon>
        <taxon>Parasitiformes</taxon>
        <taxon>Ixodida</taxon>
        <taxon>Ixodoidea</taxon>
        <taxon>Ixodidae</taxon>
        <taxon>Ixodinae</taxon>
        <taxon>Ixodes</taxon>
    </lineage>
</organism>
<dbReference type="EMBL" id="GEGO01000678">
    <property type="protein sequence ID" value="JAR94726.1"/>
    <property type="molecule type" value="Transcribed_RNA"/>
</dbReference>
<feature type="chain" id="PRO_5007542974" description="Secreted protein" evidence="1">
    <location>
        <begin position="23"/>
        <end position="87"/>
    </location>
</feature>
<accession>A0A147BVF4</accession>
<evidence type="ECO:0000313" key="2">
    <source>
        <dbReference type="EMBL" id="JAR94726.1"/>
    </source>
</evidence>
<name>A0A147BVF4_IXORI</name>
<protein>
    <recommendedName>
        <fullName evidence="3">Secreted protein</fullName>
    </recommendedName>
</protein>
<keyword evidence="1" id="KW-0732">Signal</keyword>